<evidence type="ECO:0000256" key="1">
    <source>
        <dbReference type="ARBA" id="ARBA00004651"/>
    </source>
</evidence>
<feature type="compositionally biased region" description="Low complexity" evidence="6">
    <location>
        <begin position="15"/>
        <end position="28"/>
    </location>
</feature>
<evidence type="ECO:0000259" key="8">
    <source>
        <dbReference type="Pfam" id="PF00482"/>
    </source>
</evidence>
<accession>A0A7G9YHM0</accession>
<feature type="region of interest" description="Disordered" evidence="6">
    <location>
        <begin position="130"/>
        <end position="157"/>
    </location>
</feature>
<feature type="domain" description="Type II secretion system protein GspF" evidence="8">
    <location>
        <begin position="672"/>
        <end position="797"/>
    </location>
</feature>
<comment type="subcellular location">
    <subcellularLocation>
        <location evidence="1">Cell membrane</location>
        <topology evidence="1">Multi-pass membrane protein</topology>
    </subcellularLocation>
</comment>
<feature type="compositionally biased region" description="Basic and acidic residues" evidence="6">
    <location>
        <begin position="1"/>
        <end position="12"/>
    </location>
</feature>
<feature type="transmembrane region" description="Helical" evidence="7">
    <location>
        <begin position="776"/>
        <end position="802"/>
    </location>
</feature>
<dbReference type="InterPro" id="IPR042094">
    <property type="entry name" value="T2SS_GspF_sf"/>
</dbReference>
<evidence type="ECO:0000256" key="6">
    <source>
        <dbReference type="SAM" id="MobiDB-lite"/>
    </source>
</evidence>
<proteinExistence type="predicted"/>
<dbReference type="InterPro" id="IPR056569">
    <property type="entry name" value="ArlJ-like"/>
</dbReference>
<dbReference type="EMBL" id="MT631264">
    <property type="protein sequence ID" value="QNO47504.1"/>
    <property type="molecule type" value="Genomic_DNA"/>
</dbReference>
<keyword evidence="5 7" id="KW-0472">Membrane</keyword>
<feature type="transmembrane region" description="Helical" evidence="7">
    <location>
        <begin position="603"/>
        <end position="621"/>
    </location>
</feature>
<feature type="transmembrane region" description="Helical" evidence="7">
    <location>
        <begin position="470"/>
        <end position="491"/>
    </location>
</feature>
<gene>
    <name evidence="9" type="ORF">MJFALNKJ_00037</name>
</gene>
<reference evidence="9" key="1">
    <citation type="submission" date="2020-06" db="EMBL/GenBank/DDBJ databases">
        <title>Unique genomic features of the anaerobic methanotrophic archaea.</title>
        <authorList>
            <person name="Chadwick G.L."/>
            <person name="Skennerton C.T."/>
            <person name="Laso-Perez R."/>
            <person name="Leu A.O."/>
            <person name="Speth D.R."/>
            <person name="Yu H."/>
            <person name="Morgan-Lang C."/>
            <person name="Hatzenpichler R."/>
            <person name="Goudeau D."/>
            <person name="Malmstrom R."/>
            <person name="Brazelton W.J."/>
            <person name="Woyke T."/>
            <person name="Hallam S.J."/>
            <person name="Tyson G.W."/>
            <person name="Wegener G."/>
            <person name="Boetius A."/>
            <person name="Orphan V."/>
        </authorList>
    </citation>
    <scope>NUCLEOTIDE SEQUENCE</scope>
</reference>
<feature type="domain" description="Type II secretion system protein GspF" evidence="8">
    <location>
        <begin position="357"/>
        <end position="484"/>
    </location>
</feature>
<dbReference type="Gene3D" id="1.20.81.30">
    <property type="entry name" value="Type II secretion system (T2SS), domain F"/>
    <property type="match status" value="1"/>
</dbReference>
<dbReference type="PANTHER" id="PTHR35402">
    <property type="entry name" value="INTEGRAL MEMBRANE PROTEIN-RELATED"/>
    <property type="match status" value="1"/>
</dbReference>
<feature type="compositionally biased region" description="Low complexity" evidence="6">
    <location>
        <begin position="144"/>
        <end position="155"/>
    </location>
</feature>
<name>A0A7G9YHM0_9EURY</name>
<keyword evidence="2" id="KW-1003">Cell membrane</keyword>
<sequence length="882" mass="97226">MGLRDKAGEANDKSVPAAPRRGVRAAAGKTRSGSPDEPNPEKPELPADTETLDEDEAEALLARQMPAETAKPDVPKPTPTIARGGGKRRLRAAAGKTRSGSPDEPNPEKPELPADTETLDEDEVDALLSGPVPAENAEPGVPKPASTIASPTSSADQLSGMFGLETGTEGTEIEEKVEEHKLRILSAVHELDTSDGEGETTDSAFDKFTKQFHQRLRLFMMVPFVVLGDHIKTHSEQYRDLQTKLQQARIPISYELYISSSIFYAVLAGIVGALIGLIFSFVVITFVKLPEQITKLTFSESTAWLLDYKWLFISLFAIVFLSVVLGGIVYVLFLLYPSFKAGERKTSINQNLPYAVTFMYALSNGGMNIIEIFKSLAKCENTYGEVAKEVDMIVRDMEYFGHDLRIALQNASEMTVSSKFQDLTHNLLSVIDSGGDIPRYFKEKSDQYLKDAIIDQKGYLETLALIAESYVTAFVAGPLFIIIMGVMMVLMGSGNDMMLYAIIYAVIPIGSVVFVVMINMLSPAAGGIPALLGTRINLNRDVVMPPELASLEIDKNASASPETKRLEALKQRWERFIKSRKSLALRHVIRDPLKSVKMQPTNILLVSIPLALLFFVIAFLIHQNELLDLDLIINFLDDHLVYSFYIAIIPLAIFHEAKSMRESRLQKQIPSFLSKLASTNETGMTIRDSIKLMSKSNIGTLSKQIKLIWNDIDWGMDVNDSLVRFANRIRTHVVSRSITLITRANESSGDLGEVLEVAARDAETEQMLKRERVMNMMIYIIIIYISFLVFVGVIYVIAATFLTQMAEAGEQMAESGGDAGFLGAFDLNAYKRMFFHASLIQGLCSGLIAGVMGEGSVLSGLKHSIIMVTVSLLVFKLMVGGV</sequence>
<evidence type="ECO:0000256" key="4">
    <source>
        <dbReference type="ARBA" id="ARBA00022989"/>
    </source>
</evidence>
<protein>
    <recommendedName>
        <fullName evidence="8">Type II secretion system protein GspF domain-containing protein</fullName>
    </recommendedName>
</protein>
<dbReference type="InterPro" id="IPR018076">
    <property type="entry name" value="T2SS_GspF_dom"/>
</dbReference>
<dbReference type="AlphaFoldDB" id="A0A7G9YHM0"/>
<dbReference type="PANTHER" id="PTHR35402:SF1">
    <property type="entry name" value="TYPE II SECRETION SYSTEM PROTEIN GSPF DOMAIN-CONTAINING PROTEIN"/>
    <property type="match status" value="1"/>
</dbReference>
<evidence type="ECO:0000256" key="2">
    <source>
        <dbReference type="ARBA" id="ARBA00022475"/>
    </source>
</evidence>
<feature type="transmembrane region" description="Helical" evidence="7">
    <location>
        <begin position="641"/>
        <end position="657"/>
    </location>
</feature>
<dbReference type="Pfam" id="PF00482">
    <property type="entry name" value="T2SSF"/>
    <property type="match status" value="2"/>
</dbReference>
<evidence type="ECO:0000313" key="9">
    <source>
        <dbReference type="EMBL" id="QNO47504.1"/>
    </source>
</evidence>
<evidence type="ECO:0000256" key="7">
    <source>
        <dbReference type="SAM" id="Phobius"/>
    </source>
</evidence>
<dbReference type="GO" id="GO:0005886">
    <property type="term" value="C:plasma membrane"/>
    <property type="evidence" value="ECO:0007669"/>
    <property type="project" value="UniProtKB-SubCell"/>
</dbReference>
<feature type="transmembrane region" description="Helical" evidence="7">
    <location>
        <begin position="310"/>
        <end position="336"/>
    </location>
</feature>
<evidence type="ECO:0000256" key="3">
    <source>
        <dbReference type="ARBA" id="ARBA00022692"/>
    </source>
</evidence>
<feature type="region of interest" description="Disordered" evidence="6">
    <location>
        <begin position="1"/>
        <end position="114"/>
    </location>
</feature>
<organism evidence="9">
    <name type="scientific">Candidatus Methanogaster sp. ANME-2c ERB4</name>
    <dbReference type="NCBI Taxonomy" id="2759911"/>
    <lineage>
        <taxon>Archaea</taxon>
        <taxon>Methanobacteriati</taxon>
        <taxon>Methanobacteriota</taxon>
        <taxon>Stenosarchaea group</taxon>
        <taxon>Methanomicrobia</taxon>
        <taxon>Methanosarcinales</taxon>
        <taxon>ANME-2 cluster</taxon>
        <taxon>Candidatus Methanogasteraceae</taxon>
        <taxon>Candidatus Methanogaster</taxon>
    </lineage>
</organism>
<feature type="transmembrane region" description="Helical" evidence="7">
    <location>
        <begin position="833"/>
        <end position="852"/>
    </location>
</feature>
<feature type="transmembrane region" description="Helical" evidence="7">
    <location>
        <begin position="497"/>
        <end position="518"/>
    </location>
</feature>
<evidence type="ECO:0000256" key="5">
    <source>
        <dbReference type="ARBA" id="ARBA00023136"/>
    </source>
</evidence>
<keyword evidence="3 7" id="KW-0812">Transmembrane</keyword>
<keyword evidence="4 7" id="KW-1133">Transmembrane helix</keyword>
<feature type="transmembrane region" description="Helical" evidence="7">
    <location>
        <begin position="262"/>
        <end position="290"/>
    </location>
</feature>